<accession>A0AA88KQ61</accession>
<organism evidence="1 2">
    <name type="scientific">Naegleria lovaniensis</name>
    <name type="common">Amoeba</name>
    <dbReference type="NCBI Taxonomy" id="51637"/>
    <lineage>
        <taxon>Eukaryota</taxon>
        <taxon>Discoba</taxon>
        <taxon>Heterolobosea</taxon>
        <taxon>Tetramitia</taxon>
        <taxon>Eutetramitia</taxon>
        <taxon>Vahlkampfiidae</taxon>
        <taxon>Naegleria</taxon>
    </lineage>
</organism>
<evidence type="ECO:0000313" key="2">
    <source>
        <dbReference type="Proteomes" id="UP000816034"/>
    </source>
</evidence>
<sequence>MHLSRELLGNEFSTHRLIPLRNAMKNPRISFIDDKFCQITYEDSARNVYRTVMVAFTSESDYTISTAVEGIHFAIGPLSPSSWNVMTPNNCLFVHSSFAES</sequence>
<dbReference type="EMBL" id="PYSW02000001">
    <property type="protein sequence ID" value="KAG2393923.1"/>
    <property type="molecule type" value="Genomic_DNA"/>
</dbReference>
<dbReference type="RefSeq" id="XP_044555817.1">
    <property type="nucleotide sequence ID" value="XM_044693242.1"/>
</dbReference>
<gene>
    <name evidence="1" type="ORF">C9374_003687</name>
</gene>
<reference evidence="1 2" key="1">
    <citation type="journal article" date="2018" name="BMC Genomics">
        <title>The genome of Naegleria lovaniensis, the basis for a comparative approach to unravel pathogenicity factors of the human pathogenic amoeba N. fowleri.</title>
        <authorList>
            <person name="Liechti N."/>
            <person name="Schurch N."/>
            <person name="Bruggmann R."/>
            <person name="Wittwer M."/>
        </authorList>
    </citation>
    <scope>NUCLEOTIDE SEQUENCE [LARGE SCALE GENOMIC DNA]</scope>
    <source>
        <strain evidence="1 2">ATCC 30569</strain>
    </source>
</reference>
<dbReference type="AlphaFoldDB" id="A0AA88KQ61"/>
<dbReference type="GeneID" id="68096142"/>
<proteinExistence type="predicted"/>
<comment type="caution">
    <text evidence="1">The sequence shown here is derived from an EMBL/GenBank/DDBJ whole genome shotgun (WGS) entry which is preliminary data.</text>
</comment>
<name>A0AA88KQ61_NAELO</name>
<keyword evidence="2" id="KW-1185">Reference proteome</keyword>
<protein>
    <submittedName>
        <fullName evidence="1">Uncharacterized protein</fullName>
    </submittedName>
</protein>
<evidence type="ECO:0000313" key="1">
    <source>
        <dbReference type="EMBL" id="KAG2393923.1"/>
    </source>
</evidence>
<dbReference type="Proteomes" id="UP000816034">
    <property type="component" value="Unassembled WGS sequence"/>
</dbReference>